<protein>
    <submittedName>
        <fullName evidence="2">Uncharacterized protein</fullName>
    </submittedName>
</protein>
<reference evidence="3" key="1">
    <citation type="submission" date="2013-01" db="EMBL/GenBank/DDBJ databases">
        <title>Draft Genome Sequence of a Mulberry Tree, Morus notabilis C.K. Schneid.</title>
        <authorList>
            <person name="He N."/>
            <person name="Zhao S."/>
        </authorList>
    </citation>
    <scope>NUCLEOTIDE SEQUENCE</scope>
</reference>
<proteinExistence type="predicted"/>
<dbReference type="EMBL" id="KE343602">
    <property type="protein sequence ID" value="EXB36968.1"/>
    <property type="molecule type" value="Genomic_DNA"/>
</dbReference>
<dbReference type="Proteomes" id="UP000030645">
    <property type="component" value="Unassembled WGS sequence"/>
</dbReference>
<keyword evidence="3" id="KW-1185">Reference proteome</keyword>
<accession>W9R2E7</accession>
<feature type="region of interest" description="Disordered" evidence="1">
    <location>
        <begin position="46"/>
        <end position="65"/>
    </location>
</feature>
<evidence type="ECO:0000313" key="2">
    <source>
        <dbReference type="EMBL" id="EXB36968.1"/>
    </source>
</evidence>
<gene>
    <name evidence="2" type="ORF">L484_018345</name>
</gene>
<name>W9R2E7_9ROSA</name>
<organism evidence="2 3">
    <name type="scientific">Morus notabilis</name>
    <dbReference type="NCBI Taxonomy" id="981085"/>
    <lineage>
        <taxon>Eukaryota</taxon>
        <taxon>Viridiplantae</taxon>
        <taxon>Streptophyta</taxon>
        <taxon>Embryophyta</taxon>
        <taxon>Tracheophyta</taxon>
        <taxon>Spermatophyta</taxon>
        <taxon>Magnoliopsida</taxon>
        <taxon>eudicotyledons</taxon>
        <taxon>Gunneridae</taxon>
        <taxon>Pentapetalae</taxon>
        <taxon>rosids</taxon>
        <taxon>fabids</taxon>
        <taxon>Rosales</taxon>
        <taxon>Moraceae</taxon>
        <taxon>Moreae</taxon>
        <taxon>Morus</taxon>
    </lineage>
</organism>
<sequence>MEKSSSIISEFLSNRRNKEIKREKVSSCGYGILPAENMTAMVMTIARGEEDDRRRRRRRSESGRSDGVAWFRRRGFGNLSLGQEC</sequence>
<dbReference type="AlphaFoldDB" id="W9R2E7"/>
<evidence type="ECO:0000256" key="1">
    <source>
        <dbReference type="SAM" id="MobiDB-lite"/>
    </source>
</evidence>
<evidence type="ECO:0000313" key="3">
    <source>
        <dbReference type="Proteomes" id="UP000030645"/>
    </source>
</evidence>